<protein>
    <submittedName>
        <fullName evidence="1">IS30 family transposase</fullName>
    </submittedName>
</protein>
<gene>
    <name evidence="1" type="ORF">H7H73_05545</name>
</gene>
<evidence type="ECO:0000313" key="1">
    <source>
        <dbReference type="EMBL" id="MCV7070033.1"/>
    </source>
</evidence>
<evidence type="ECO:0000313" key="2">
    <source>
        <dbReference type="Proteomes" id="UP001140272"/>
    </source>
</evidence>
<comment type="caution">
    <text evidence="1">The sequence shown here is derived from an EMBL/GenBank/DDBJ whole genome shotgun (WGS) entry which is preliminary data.</text>
</comment>
<dbReference type="GO" id="GO:0032196">
    <property type="term" value="P:transposition"/>
    <property type="evidence" value="ECO:0007669"/>
    <property type="project" value="TreeGrafter"/>
</dbReference>
<feature type="non-terminal residue" evidence="1">
    <location>
        <position position="141"/>
    </location>
</feature>
<reference evidence="1" key="1">
    <citation type="submission" date="2020-07" db="EMBL/GenBank/DDBJ databases">
        <authorList>
            <person name="Pettersson B.M.F."/>
            <person name="Behra P.R.K."/>
            <person name="Ramesh M."/>
            <person name="Das S."/>
            <person name="Dasgupta S."/>
            <person name="Kirsebom L.A."/>
        </authorList>
    </citation>
    <scope>NUCLEOTIDE SEQUENCE</scope>
    <source>
        <strain evidence="1">DSM 45406</strain>
    </source>
</reference>
<sequence>RGALKRELVACLRTGRALRVPRARTQNKPQGHVTADVVISKRPAEAADRAVPGHWEGDLIIGAGRSAIATVVERKSRSVMLVHLPRLEGWGLAPPVKNGPALSGYGAEAMNAALIASLAQLPKQLRQTLTWDRGKELAAHA</sequence>
<dbReference type="GO" id="GO:0005829">
    <property type="term" value="C:cytosol"/>
    <property type="evidence" value="ECO:0007669"/>
    <property type="project" value="TreeGrafter"/>
</dbReference>
<dbReference type="EMBL" id="JACKRN010000212">
    <property type="protein sequence ID" value="MCV7070033.1"/>
    <property type="molecule type" value="Genomic_DNA"/>
</dbReference>
<dbReference type="Proteomes" id="UP001140272">
    <property type="component" value="Unassembled WGS sequence"/>
</dbReference>
<name>A0A9X2YB79_9MYCO</name>
<proteinExistence type="predicted"/>
<dbReference type="InterPro" id="IPR051917">
    <property type="entry name" value="Transposase-Integrase"/>
</dbReference>
<dbReference type="PANTHER" id="PTHR10948:SF23">
    <property type="entry name" value="TRANSPOSASE INSI FOR INSERTION SEQUENCE ELEMENT IS30A-RELATED"/>
    <property type="match status" value="1"/>
</dbReference>
<feature type="non-terminal residue" evidence="1">
    <location>
        <position position="1"/>
    </location>
</feature>
<dbReference type="PANTHER" id="PTHR10948">
    <property type="entry name" value="TRANSPOSASE"/>
    <property type="match status" value="1"/>
</dbReference>
<dbReference type="AlphaFoldDB" id="A0A9X2YB79"/>
<organism evidence="1 2">
    <name type="scientific">Mycolicibacterium rufum</name>
    <dbReference type="NCBI Taxonomy" id="318424"/>
    <lineage>
        <taxon>Bacteria</taxon>
        <taxon>Bacillati</taxon>
        <taxon>Actinomycetota</taxon>
        <taxon>Actinomycetes</taxon>
        <taxon>Mycobacteriales</taxon>
        <taxon>Mycobacteriaceae</taxon>
        <taxon>Mycolicibacterium</taxon>
    </lineage>
</organism>
<dbReference type="GO" id="GO:0004803">
    <property type="term" value="F:transposase activity"/>
    <property type="evidence" value="ECO:0007669"/>
    <property type="project" value="TreeGrafter"/>
</dbReference>
<accession>A0A9X2YB79</accession>
<reference evidence="1" key="2">
    <citation type="journal article" date="2022" name="BMC Genomics">
        <title>Comparative genome analysis of mycobacteria focusing on tRNA and non-coding RNA.</title>
        <authorList>
            <person name="Behra P.R.K."/>
            <person name="Pettersson B.M.F."/>
            <person name="Ramesh M."/>
            <person name="Das S."/>
            <person name="Dasgupta S."/>
            <person name="Kirsebom L.A."/>
        </authorList>
    </citation>
    <scope>NUCLEOTIDE SEQUENCE</scope>
    <source>
        <strain evidence="1">DSM 45406</strain>
    </source>
</reference>